<evidence type="ECO:0000256" key="6">
    <source>
        <dbReference type="ARBA" id="ARBA00022741"/>
    </source>
</evidence>
<dbReference type="CDD" id="cd04238">
    <property type="entry name" value="AAK_NAGK-like"/>
    <property type="match status" value="1"/>
</dbReference>
<comment type="catalytic activity">
    <reaction evidence="9">
        <text>N-acetyl-L-glutamate + ATP = N-acetyl-L-glutamyl 5-phosphate + ADP</text>
        <dbReference type="Rhea" id="RHEA:14629"/>
        <dbReference type="ChEBI" id="CHEBI:30616"/>
        <dbReference type="ChEBI" id="CHEBI:44337"/>
        <dbReference type="ChEBI" id="CHEBI:57936"/>
        <dbReference type="ChEBI" id="CHEBI:456216"/>
        <dbReference type="EC" id="2.7.2.8"/>
    </reaction>
</comment>
<protein>
    <recommendedName>
        <fullName evidence="2">acetylglutamate kinase</fullName>
        <ecNumber evidence="2">2.7.2.8</ecNumber>
    </recommendedName>
</protein>
<feature type="domain" description="Aspartate/glutamate/uridylate kinase" evidence="10">
    <location>
        <begin position="1"/>
        <end position="238"/>
    </location>
</feature>
<keyword evidence="12" id="KW-1185">Reference proteome</keyword>
<keyword evidence="3" id="KW-0055">Arginine biosynthesis</keyword>
<dbReference type="Proteomes" id="UP000325292">
    <property type="component" value="Chromosome"/>
</dbReference>
<dbReference type="NCBIfam" id="TIGR00761">
    <property type="entry name" value="argB"/>
    <property type="match status" value="1"/>
</dbReference>
<dbReference type="InterPro" id="IPR036393">
    <property type="entry name" value="AceGlu_kinase-like_sf"/>
</dbReference>
<evidence type="ECO:0000259" key="10">
    <source>
        <dbReference type="Pfam" id="PF00696"/>
    </source>
</evidence>
<evidence type="ECO:0000256" key="4">
    <source>
        <dbReference type="ARBA" id="ARBA00022605"/>
    </source>
</evidence>
<name>A0ABN5GY04_9FIRM</name>
<keyword evidence="4" id="KW-0028">Amino-acid biosynthesis</keyword>
<dbReference type="EMBL" id="CP019454">
    <property type="protein sequence ID" value="AUW93373.1"/>
    <property type="molecule type" value="Genomic_DNA"/>
</dbReference>
<dbReference type="PANTHER" id="PTHR23342:SF0">
    <property type="entry name" value="N-ACETYLGLUTAMATE SYNTHASE, MITOCHONDRIAL"/>
    <property type="match status" value="1"/>
</dbReference>
<evidence type="ECO:0000313" key="12">
    <source>
        <dbReference type="Proteomes" id="UP000325292"/>
    </source>
</evidence>
<accession>A0ABN5GY04</accession>
<organism evidence="11 12">
    <name type="scientific">Sulfobacillus thermotolerans</name>
    <dbReference type="NCBI Taxonomy" id="338644"/>
    <lineage>
        <taxon>Bacteria</taxon>
        <taxon>Bacillati</taxon>
        <taxon>Bacillota</taxon>
        <taxon>Clostridia</taxon>
        <taxon>Eubacteriales</taxon>
        <taxon>Clostridiales Family XVII. Incertae Sedis</taxon>
        <taxon>Sulfobacillus</taxon>
    </lineage>
</organism>
<comment type="pathway">
    <text evidence="1">Amino-acid biosynthesis; L-arginine biosynthesis; N(2)-acetyl-L-ornithine from L-glutamate: step 2/4.</text>
</comment>
<keyword evidence="6" id="KW-0547">Nucleotide-binding</keyword>
<dbReference type="EC" id="2.7.2.8" evidence="2"/>
<dbReference type="PANTHER" id="PTHR23342">
    <property type="entry name" value="N-ACETYLGLUTAMATE SYNTHASE"/>
    <property type="match status" value="1"/>
</dbReference>
<dbReference type="Pfam" id="PF00696">
    <property type="entry name" value="AA_kinase"/>
    <property type="match status" value="1"/>
</dbReference>
<dbReference type="InterPro" id="IPR001057">
    <property type="entry name" value="Glu/AcGlu_kinase"/>
</dbReference>
<evidence type="ECO:0000256" key="9">
    <source>
        <dbReference type="ARBA" id="ARBA00048141"/>
    </source>
</evidence>
<gene>
    <name evidence="11" type="ORF">BXT84_04900</name>
</gene>
<evidence type="ECO:0000256" key="1">
    <source>
        <dbReference type="ARBA" id="ARBA00004828"/>
    </source>
</evidence>
<dbReference type="PRINTS" id="PR00474">
    <property type="entry name" value="GLU5KINASE"/>
</dbReference>
<dbReference type="SUPFAM" id="SSF53633">
    <property type="entry name" value="Carbamate kinase-like"/>
    <property type="match status" value="1"/>
</dbReference>
<keyword evidence="8" id="KW-0067">ATP-binding</keyword>
<evidence type="ECO:0000313" key="11">
    <source>
        <dbReference type="EMBL" id="AUW93373.1"/>
    </source>
</evidence>
<proteinExistence type="predicted"/>
<dbReference type="Gene3D" id="3.40.1160.10">
    <property type="entry name" value="Acetylglutamate kinase-like"/>
    <property type="match status" value="1"/>
</dbReference>
<dbReference type="GO" id="GO:0016301">
    <property type="term" value="F:kinase activity"/>
    <property type="evidence" value="ECO:0007669"/>
    <property type="project" value="UniProtKB-KW"/>
</dbReference>
<reference evidence="11 12" key="1">
    <citation type="journal article" date="2019" name="Sci. Rep.">
        <title>Sulfobacillus thermotolerans: new insights into resistance and metabolic capacities of acidophilic chemolithotrophs.</title>
        <authorList>
            <person name="Panyushkina A.E."/>
            <person name="Babenko V.V."/>
            <person name="Nikitina A.S."/>
            <person name="Selezneva O.V."/>
            <person name="Tsaplina I.A."/>
            <person name="Letarova M.A."/>
            <person name="Kostryukova E.S."/>
            <person name="Letarov A.V."/>
        </authorList>
    </citation>
    <scope>NUCLEOTIDE SEQUENCE [LARGE SCALE GENOMIC DNA]</scope>
    <source>
        <strain evidence="11 12">Kr1</strain>
    </source>
</reference>
<sequence length="253" mass="26796">MRVVVKLGGSVLQPTDSEPAGIQEISRFVQEGHEVAVVHGGGPAITNSLTEAGVPVTFYQGQRVTTPDVLRHVVRVLRGEVNMELVLRMNHAGIAAVGLSGVDGQLFRASRMHPPELGNVGVIDYVATNVVTALWRAGFVPVIAPLALGSDGNEILNCNGDGAASALARWLKADVLVFYTESGGLRESPEPSAGLVRRISELEIGQWIAHGRATQGMVPKLQAAQDALKQGVKTVLIGSYYDFEQGATEVVKG</sequence>
<keyword evidence="5" id="KW-0808">Transferase</keyword>
<evidence type="ECO:0000256" key="8">
    <source>
        <dbReference type="ARBA" id="ARBA00022840"/>
    </source>
</evidence>
<evidence type="ECO:0000256" key="5">
    <source>
        <dbReference type="ARBA" id="ARBA00022679"/>
    </source>
</evidence>
<dbReference type="PIRSF" id="PIRSF000728">
    <property type="entry name" value="NAGK"/>
    <property type="match status" value="1"/>
</dbReference>
<dbReference type="InterPro" id="IPR004662">
    <property type="entry name" value="AcgluKinase_fam"/>
</dbReference>
<evidence type="ECO:0000256" key="3">
    <source>
        <dbReference type="ARBA" id="ARBA00022571"/>
    </source>
</evidence>
<evidence type="ECO:0000256" key="2">
    <source>
        <dbReference type="ARBA" id="ARBA00013065"/>
    </source>
</evidence>
<evidence type="ECO:0000256" key="7">
    <source>
        <dbReference type="ARBA" id="ARBA00022777"/>
    </source>
</evidence>
<keyword evidence="7 11" id="KW-0418">Kinase</keyword>
<dbReference type="InterPro" id="IPR001048">
    <property type="entry name" value="Asp/Glu/Uridylate_kinase"/>
</dbReference>